<accession>A0ABV5D8S3</accession>
<dbReference type="EMBL" id="JAYMRR010000004">
    <property type="protein sequence ID" value="MFB8749097.1"/>
    <property type="molecule type" value="Genomic_DNA"/>
</dbReference>
<evidence type="ECO:0000313" key="1">
    <source>
        <dbReference type="EMBL" id="MFB8749097.1"/>
    </source>
</evidence>
<keyword evidence="2" id="KW-1185">Reference proteome</keyword>
<dbReference type="SUPFAM" id="SSF52091">
    <property type="entry name" value="SpoIIaa-like"/>
    <property type="match status" value="1"/>
</dbReference>
<evidence type="ECO:0000313" key="2">
    <source>
        <dbReference type="Proteomes" id="UP001585018"/>
    </source>
</evidence>
<dbReference type="Proteomes" id="UP001585018">
    <property type="component" value="Unassembled WGS sequence"/>
</dbReference>
<dbReference type="InterPro" id="IPR036513">
    <property type="entry name" value="STAS_dom_sf"/>
</dbReference>
<dbReference type="RefSeq" id="WP_376718746.1">
    <property type="nucleotide sequence ID" value="NZ_JAYMRR010000004.1"/>
</dbReference>
<reference evidence="1 2" key="1">
    <citation type="submission" date="2024-01" db="EMBL/GenBank/DDBJ databases">
        <title>Genome mining of biosynthetic gene clusters to explore secondary metabolites of Streptomyces sp.</title>
        <authorList>
            <person name="Baig A."/>
            <person name="Ajitkumar Shintre N."/>
            <person name="Kumar H."/>
            <person name="Anbarasu A."/>
            <person name="Ramaiah S."/>
        </authorList>
    </citation>
    <scope>NUCLEOTIDE SEQUENCE [LARGE SCALE GENOMIC DNA]</scope>
    <source>
        <strain evidence="1 2">A03</strain>
    </source>
</reference>
<comment type="caution">
    <text evidence="1">The sequence shown here is derived from an EMBL/GenBank/DDBJ whole genome shotgun (WGS) entry which is preliminary data.</text>
</comment>
<protein>
    <submittedName>
        <fullName evidence="1">STAS domain-containing protein</fullName>
    </submittedName>
</protein>
<sequence>MIITTTIDGAWARISPRGQLDYGALKALSTAAAALPPDVTDVVWDMEETTFMDVTTLRFLFDPAPALGPLFRTRVSGLGPQPMRLLRLATGLDHSLDVTRLMPGDCG</sequence>
<gene>
    <name evidence="1" type="ORF">VSS30_09795</name>
</gene>
<proteinExistence type="predicted"/>
<dbReference type="CDD" id="cd07043">
    <property type="entry name" value="STAS_anti-anti-sigma_factors"/>
    <property type="match status" value="1"/>
</dbReference>
<organism evidence="1 2">
    <name type="scientific">Streptomyces parvulus</name>
    <dbReference type="NCBI Taxonomy" id="146923"/>
    <lineage>
        <taxon>Bacteria</taxon>
        <taxon>Bacillati</taxon>
        <taxon>Actinomycetota</taxon>
        <taxon>Actinomycetes</taxon>
        <taxon>Kitasatosporales</taxon>
        <taxon>Streptomycetaceae</taxon>
        <taxon>Streptomyces</taxon>
    </lineage>
</organism>
<name>A0ABV5D8S3_9ACTN</name>
<dbReference type="Gene3D" id="3.30.750.24">
    <property type="entry name" value="STAS domain"/>
    <property type="match status" value="1"/>
</dbReference>